<dbReference type="Proteomes" id="UP000447355">
    <property type="component" value="Unassembled WGS sequence"/>
</dbReference>
<evidence type="ECO:0000313" key="2">
    <source>
        <dbReference type="Proteomes" id="UP000447355"/>
    </source>
</evidence>
<gene>
    <name evidence="1" type="ORF">GTP90_01760</name>
</gene>
<accession>A0A845GGN6</accession>
<evidence type="ECO:0000313" key="1">
    <source>
        <dbReference type="EMBL" id="MYM92582.1"/>
    </source>
</evidence>
<organism evidence="1 2">
    <name type="scientific">Duganella vulcania</name>
    <dbReference type="NCBI Taxonomy" id="2692166"/>
    <lineage>
        <taxon>Bacteria</taxon>
        <taxon>Pseudomonadati</taxon>
        <taxon>Pseudomonadota</taxon>
        <taxon>Betaproteobacteria</taxon>
        <taxon>Burkholderiales</taxon>
        <taxon>Oxalobacteraceae</taxon>
        <taxon>Telluria group</taxon>
        <taxon>Duganella</taxon>
    </lineage>
</organism>
<sequence length="66" mass="7308">MDQLDPIDVAILREAVRLDGLSESAALRINVGVAQVVDLQGRKLLRFDAVRKTWHATVAGRRAINE</sequence>
<dbReference type="AlphaFoldDB" id="A0A845GGN6"/>
<dbReference type="EMBL" id="WWCX01000001">
    <property type="protein sequence ID" value="MYM92582.1"/>
    <property type="molecule type" value="Genomic_DNA"/>
</dbReference>
<protein>
    <submittedName>
        <fullName evidence="1">Uncharacterized protein</fullName>
    </submittedName>
</protein>
<name>A0A845GGN6_9BURK</name>
<comment type="caution">
    <text evidence="1">The sequence shown here is derived from an EMBL/GenBank/DDBJ whole genome shotgun (WGS) entry which is preliminary data.</text>
</comment>
<dbReference type="RefSeq" id="WP_161081843.1">
    <property type="nucleotide sequence ID" value="NZ_WWCX01000001.1"/>
</dbReference>
<reference evidence="1" key="1">
    <citation type="submission" date="2019-12" db="EMBL/GenBank/DDBJ databases">
        <title>Novel species isolated from a subtropical stream in China.</title>
        <authorList>
            <person name="Lu H."/>
        </authorList>
    </citation>
    <scope>NUCLEOTIDE SEQUENCE [LARGE SCALE GENOMIC DNA]</scope>
    <source>
        <strain evidence="1">FT81W</strain>
    </source>
</reference>
<proteinExistence type="predicted"/>